<evidence type="ECO:0000256" key="1">
    <source>
        <dbReference type="ARBA" id="ARBA00004308"/>
    </source>
</evidence>
<dbReference type="PROSITE" id="PS50275">
    <property type="entry name" value="SAC"/>
    <property type="match status" value="1"/>
</dbReference>
<evidence type="ECO:0000256" key="3">
    <source>
        <dbReference type="ARBA" id="ARBA00023136"/>
    </source>
</evidence>
<dbReference type="Proteomes" id="UP000695007">
    <property type="component" value="Unplaced"/>
</dbReference>
<proteinExistence type="predicted"/>
<evidence type="ECO:0000313" key="7">
    <source>
        <dbReference type="Proteomes" id="UP000695007"/>
    </source>
</evidence>
<dbReference type="GO" id="GO:0043813">
    <property type="term" value="F:phosphatidylinositol-3,5-bisphosphate 5-phosphatase activity"/>
    <property type="evidence" value="ECO:0007669"/>
    <property type="project" value="InterPro"/>
</dbReference>
<evidence type="ECO:0000256" key="2">
    <source>
        <dbReference type="ARBA" id="ARBA00022801"/>
    </source>
</evidence>
<dbReference type="KEGG" id="csol:105366105"/>
<evidence type="ECO:0000313" key="8">
    <source>
        <dbReference type="RefSeq" id="XP_011502727.1"/>
    </source>
</evidence>
<dbReference type="PANTHER" id="PTHR45738">
    <property type="entry name" value="POLYPHOSPHOINOSITIDE PHOSPHATASE"/>
    <property type="match status" value="1"/>
</dbReference>
<accession>A0AAJ7E021</accession>
<evidence type="ECO:0000256" key="4">
    <source>
        <dbReference type="SAM" id="MobiDB-lite"/>
    </source>
</evidence>
<dbReference type="Pfam" id="PF02383">
    <property type="entry name" value="Syja_N"/>
    <property type="match status" value="1"/>
</dbReference>
<protein>
    <submittedName>
        <fullName evidence="8">Polyphosphoinositide phosphatase</fullName>
    </submittedName>
</protein>
<comment type="subcellular location">
    <subcellularLocation>
        <location evidence="1">Endomembrane system</location>
    </subcellularLocation>
</comment>
<dbReference type="PANTHER" id="PTHR45738:SF5">
    <property type="entry name" value="POLYPHOSPHOINOSITIDE PHOSPHATASE"/>
    <property type="match status" value="1"/>
</dbReference>
<dbReference type="CTD" id="9896"/>
<evidence type="ECO:0000256" key="5">
    <source>
        <dbReference type="SAM" id="Phobius"/>
    </source>
</evidence>
<feature type="region of interest" description="Disordered" evidence="4">
    <location>
        <begin position="741"/>
        <end position="785"/>
    </location>
</feature>
<dbReference type="InterPro" id="IPR002013">
    <property type="entry name" value="SAC_dom"/>
</dbReference>
<dbReference type="GO" id="GO:0046856">
    <property type="term" value="P:phosphatidylinositol dephosphorylation"/>
    <property type="evidence" value="ECO:0007669"/>
    <property type="project" value="InterPro"/>
</dbReference>
<dbReference type="AlphaFoldDB" id="A0AAJ7E021"/>
<gene>
    <name evidence="8" type="primary">LOC105366105</name>
</gene>
<dbReference type="GO" id="GO:0012505">
    <property type="term" value="C:endomembrane system"/>
    <property type="evidence" value="ECO:0007669"/>
    <property type="project" value="UniProtKB-SubCell"/>
</dbReference>
<keyword evidence="5" id="KW-0812">Transmembrane</keyword>
<dbReference type="InterPro" id="IPR043573">
    <property type="entry name" value="Fig4-like"/>
</dbReference>
<keyword evidence="7" id="KW-1185">Reference proteome</keyword>
<reference evidence="8" key="1">
    <citation type="submission" date="2025-08" db="UniProtKB">
        <authorList>
            <consortium name="RefSeq"/>
        </authorList>
    </citation>
    <scope>IDENTIFICATION</scope>
</reference>
<evidence type="ECO:0000259" key="6">
    <source>
        <dbReference type="PROSITE" id="PS50275"/>
    </source>
</evidence>
<organism evidence="7 8">
    <name type="scientific">Ceratosolen solmsi marchali</name>
    <dbReference type="NCBI Taxonomy" id="326594"/>
    <lineage>
        <taxon>Eukaryota</taxon>
        <taxon>Metazoa</taxon>
        <taxon>Ecdysozoa</taxon>
        <taxon>Arthropoda</taxon>
        <taxon>Hexapoda</taxon>
        <taxon>Insecta</taxon>
        <taxon>Pterygota</taxon>
        <taxon>Neoptera</taxon>
        <taxon>Endopterygota</taxon>
        <taxon>Hymenoptera</taxon>
        <taxon>Apocrita</taxon>
        <taxon>Proctotrupomorpha</taxon>
        <taxon>Chalcidoidea</taxon>
        <taxon>Agaonidae</taxon>
        <taxon>Agaoninae</taxon>
        <taxon>Ceratosolen</taxon>
    </lineage>
</organism>
<keyword evidence="3 5" id="KW-0472">Membrane</keyword>
<feature type="transmembrane region" description="Helical" evidence="5">
    <location>
        <begin position="64"/>
        <end position="83"/>
    </location>
</feature>
<dbReference type="RefSeq" id="XP_011502727.1">
    <property type="nucleotide sequence ID" value="XM_011504425.1"/>
</dbReference>
<sequence length="914" mass="106137">MGSNNTLTRFRVLKIDRMEPRELILMDDKIEYTQDEIRDLVKMIDMGNRNKANQRGNASGVTKVVSAFGIIGFICFLEGYYIILVTKRRRIAIIGNHTIYKIEDTSMIYIPNDSVRFFHPDEQRYVKMFQSIDLSSNFYFSYSYDLTHTLQSNMALPKHVHTEISAANINNELNYQNHNSDCFKMWKFYNFQKNRYGEKIVNYGIRTNPHRRYIWNSHLLSSIEKNLHRDWILHIIHGFVGQSNVSVFGRSIYITIIARRSSKYAGTRFLKRGANFEGDVANEVETEQIVHDSNVSSLKNGHFSSFVQMRGSVPGHWSQDISKMVPKPTITIDLCDPFVETAGAHFNELFKRYGSPIIILNLVKKREKKKHESTLSEEMNIAVKYLNQFLPSEHNIQYISFDMARKNKGRKTNVMEQLATIANNAVLKTGIFQSLYLSYNKNHIFNTKKLHKLKVDSSLFLLNDFSDIFESTNLSMTFNDSFNYCLINDEVKQYFIKKGSLQTGIIRTNCVDCLDRTNTAQFSIGKCALGYQLYALGILNSPKLEFDTDCVRMLEELYEDHGDTLALQYGGSQLVHRIKTYRKTAPWTSQGNDIMQTLSRYYSNTFSDQEKQQTINLFLGLFIPEEGKPPIWELLTDYYIHHKPACRYVKKSKILTQWWDKNVLKCLPYSFFEVTKTCTEIIQVQCNQEEIIDIYYDYYRPFELSLLTEVYSYQVSHSVRDFMPHFTTNFSPFVVRVRPGRRREESTNKNVNIKNPSLTGHSGTSSTASSTSSSLSSSSDDNESQCINNSKILVSKYNTEISFKTLFPSMRKVYGAQPDYPKRTDTLTYKRFVLIGKNATYKLDSKFQYKFLPCIEYKNVEQFTITTNTINIYEDYLKKSKYGGSIPNSNDLNLYEQYSHQQQLHLGVLHPDLP</sequence>
<keyword evidence="5" id="KW-1133">Transmembrane helix</keyword>
<name>A0AAJ7E021_9HYME</name>
<dbReference type="GeneID" id="105366105"/>
<feature type="compositionally biased region" description="Low complexity" evidence="4">
    <location>
        <begin position="757"/>
        <end position="779"/>
    </location>
</feature>
<feature type="domain" description="SAC" evidence="6">
    <location>
        <begin position="129"/>
        <end position="571"/>
    </location>
</feature>
<keyword evidence="2" id="KW-0378">Hydrolase</keyword>